<feature type="transmembrane region" description="Helical" evidence="4">
    <location>
        <begin position="392"/>
        <end position="412"/>
    </location>
</feature>
<feature type="transmembrane region" description="Helical" evidence="4">
    <location>
        <begin position="328"/>
        <end position="347"/>
    </location>
</feature>
<feature type="transmembrane region" description="Helical" evidence="4">
    <location>
        <begin position="269"/>
        <end position="291"/>
    </location>
</feature>
<dbReference type="Proteomes" id="UP000316199">
    <property type="component" value="Unassembled WGS sequence"/>
</dbReference>
<keyword evidence="2 4" id="KW-1133">Transmembrane helix</keyword>
<dbReference type="InterPro" id="IPR011701">
    <property type="entry name" value="MFS"/>
</dbReference>
<evidence type="ECO:0000256" key="1">
    <source>
        <dbReference type="ARBA" id="ARBA00022692"/>
    </source>
</evidence>
<keyword evidence="3 4" id="KW-0472">Membrane</keyword>
<name>A0A520S1Z5_9GAMM</name>
<dbReference type="InterPro" id="IPR052528">
    <property type="entry name" value="Sugar_transport-like"/>
</dbReference>
<dbReference type="PANTHER" id="PTHR23526">
    <property type="entry name" value="INTEGRAL MEMBRANE TRANSPORT PROTEIN-RELATED"/>
    <property type="match status" value="1"/>
</dbReference>
<evidence type="ECO:0000256" key="4">
    <source>
        <dbReference type="SAM" id="Phobius"/>
    </source>
</evidence>
<dbReference type="SUPFAM" id="SSF103473">
    <property type="entry name" value="MFS general substrate transporter"/>
    <property type="match status" value="1"/>
</dbReference>
<organism evidence="6 7">
    <name type="scientific">OM182 bacterium</name>
    <dbReference type="NCBI Taxonomy" id="2510334"/>
    <lineage>
        <taxon>Bacteria</taxon>
        <taxon>Pseudomonadati</taxon>
        <taxon>Pseudomonadota</taxon>
        <taxon>Gammaproteobacteria</taxon>
        <taxon>OMG group</taxon>
        <taxon>OM182 clade</taxon>
    </lineage>
</organism>
<protein>
    <submittedName>
        <fullName evidence="6">MFS transporter</fullName>
    </submittedName>
</protein>
<feature type="transmembrane region" description="Helical" evidence="4">
    <location>
        <begin position="368"/>
        <end position="386"/>
    </location>
</feature>
<sequence>MVTTQKQNDAFVAKYLKRNIVVQLTQGLFGQTGFRLFAAPTFLPVYLYSLSGSEFVVGLARSLEAVGQMLTPMVGASLIGHRKKLLGITLTSSILMRLQMLFIALTGLFFGSTDFGLWLIIFFMVLLGIMQGISVVMMNSLRAKVIPVHRRGFVAGWRNFLSNGATAIIAYFAGGYLIDNNILGDGYAALFLLAFFIASLGIIAFTFTKEPVGLELRKRENIQQSFKSLKPLFRTNPHFSRFFLVTVLGSIGRMAMPFYILFAGTRMELSGAMLGLLTTIWMLSGTVTNLLWGEIADRKGYRIVMVITLAMWILAHCQLLMIQEVYGVMVFFVVFGIAFSGFNQARMNMVLELGADADIPLRVAASNMASNTVGAVGPLLGGLIVLAMGYEIIFIICIFVQTIALIVMLSSVPEPRLSEIKITEDNDVI</sequence>
<comment type="caution">
    <text evidence="6">The sequence shown here is derived from an EMBL/GenBank/DDBJ whole genome shotgun (WGS) entry which is preliminary data.</text>
</comment>
<dbReference type="InterPro" id="IPR020846">
    <property type="entry name" value="MFS_dom"/>
</dbReference>
<feature type="transmembrane region" description="Helical" evidence="4">
    <location>
        <begin position="242"/>
        <end position="263"/>
    </location>
</feature>
<dbReference type="AlphaFoldDB" id="A0A520S1Z5"/>
<feature type="transmembrane region" description="Helical" evidence="4">
    <location>
        <begin position="303"/>
        <end position="322"/>
    </location>
</feature>
<accession>A0A520S1Z5</accession>
<feature type="domain" description="Major facilitator superfamily (MFS) profile" evidence="5">
    <location>
        <begin position="194"/>
        <end position="429"/>
    </location>
</feature>
<evidence type="ECO:0000256" key="2">
    <source>
        <dbReference type="ARBA" id="ARBA00022989"/>
    </source>
</evidence>
<evidence type="ECO:0000313" key="6">
    <source>
        <dbReference type="EMBL" id="RZO76466.1"/>
    </source>
</evidence>
<proteinExistence type="predicted"/>
<dbReference type="PANTHER" id="PTHR23526:SF1">
    <property type="entry name" value="MAJOR FACILITATOR SUPERFAMILY MFS_1"/>
    <property type="match status" value="1"/>
</dbReference>
<keyword evidence="1 4" id="KW-0812">Transmembrane</keyword>
<feature type="transmembrane region" description="Helical" evidence="4">
    <location>
        <begin position="116"/>
        <end position="139"/>
    </location>
</feature>
<dbReference type="InterPro" id="IPR036259">
    <property type="entry name" value="MFS_trans_sf"/>
</dbReference>
<feature type="transmembrane region" description="Helical" evidence="4">
    <location>
        <begin position="85"/>
        <end position="110"/>
    </location>
</feature>
<dbReference type="Gene3D" id="1.20.1250.20">
    <property type="entry name" value="MFS general substrate transporter like domains"/>
    <property type="match status" value="2"/>
</dbReference>
<evidence type="ECO:0000313" key="7">
    <source>
        <dbReference type="Proteomes" id="UP000316199"/>
    </source>
</evidence>
<gene>
    <name evidence="6" type="ORF">EVA68_04070</name>
</gene>
<dbReference type="EMBL" id="SHAG01000011">
    <property type="protein sequence ID" value="RZO76466.1"/>
    <property type="molecule type" value="Genomic_DNA"/>
</dbReference>
<dbReference type="GO" id="GO:0022857">
    <property type="term" value="F:transmembrane transporter activity"/>
    <property type="evidence" value="ECO:0007669"/>
    <property type="project" value="InterPro"/>
</dbReference>
<feature type="transmembrane region" description="Helical" evidence="4">
    <location>
        <begin position="160"/>
        <end position="178"/>
    </location>
</feature>
<evidence type="ECO:0000256" key="3">
    <source>
        <dbReference type="ARBA" id="ARBA00023136"/>
    </source>
</evidence>
<dbReference type="Pfam" id="PF07690">
    <property type="entry name" value="MFS_1"/>
    <property type="match status" value="1"/>
</dbReference>
<evidence type="ECO:0000259" key="5">
    <source>
        <dbReference type="PROSITE" id="PS50850"/>
    </source>
</evidence>
<feature type="transmembrane region" description="Helical" evidence="4">
    <location>
        <begin position="190"/>
        <end position="208"/>
    </location>
</feature>
<dbReference type="PROSITE" id="PS50850">
    <property type="entry name" value="MFS"/>
    <property type="match status" value="1"/>
</dbReference>
<reference evidence="6 7" key="1">
    <citation type="submission" date="2019-02" db="EMBL/GenBank/DDBJ databases">
        <title>Prokaryotic population dynamics and viral predation in marine succession experiment using metagenomics: the confinement effect.</title>
        <authorList>
            <person name="Haro-Moreno J.M."/>
            <person name="Rodriguez-Valera F."/>
            <person name="Lopez-Perez M."/>
        </authorList>
    </citation>
    <scope>NUCLEOTIDE SEQUENCE [LARGE SCALE GENOMIC DNA]</scope>
    <source>
        <strain evidence="6">MED-G157</strain>
    </source>
</reference>